<dbReference type="KEGG" id="mcn:Mcup_0886"/>
<dbReference type="HOGENOM" id="CLU_3113044_0_0_2"/>
<proteinExistence type="predicted"/>
<dbReference type="AlphaFoldDB" id="F4G2E3"/>
<name>F4G2E3_METCR</name>
<evidence type="ECO:0000313" key="2">
    <source>
        <dbReference type="Proteomes" id="UP000007812"/>
    </source>
</evidence>
<evidence type="ECO:0000313" key="1">
    <source>
        <dbReference type="EMBL" id="AEB94991.1"/>
    </source>
</evidence>
<gene>
    <name evidence="1" type="ordered locus">Mcup_0886</name>
</gene>
<reference evidence="1 2" key="1">
    <citation type="journal article" date="2011" name="J. Bacteriol.">
        <title>Complete genome sequence of Metallosphaera cuprina, a metal sulfide-oxidizing archaeon from a hot spring.</title>
        <authorList>
            <person name="Liu L.J."/>
            <person name="You X.Y."/>
            <person name="Zheng H."/>
            <person name="Wang S."/>
            <person name="Jiang C.Y."/>
            <person name="Liu S.J."/>
        </authorList>
    </citation>
    <scope>NUCLEOTIDE SEQUENCE [LARGE SCALE GENOMIC DNA]</scope>
    <source>
        <strain evidence="1 2">Ar-4</strain>
    </source>
</reference>
<keyword evidence="2" id="KW-1185">Reference proteome</keyword>
<dbReference type="EMBL" id="CP002656">
    <property type="protein sequence ID" value="AEB94991.1"/>
    <property type="molecule type" value="Genomic_DNA"/>
</dbReference>
<organism evidence="1 2">
    <name type="scientific">Metallosphaera cuprina (strain Ar-4)</name>
    <dbReference type="NCBI Taxonomy" id="1006006"/>
    <lineage>
        <taxon>Archaea</taxon>
        <taxon>Thermoproteota</taxon>
        <taxon>Thermoprotei</taxon>
        <taxon>Sulfolobales</taxon>
        <taxon>Sulfolobaceae</taxon>
        <taxon>Metallosphaera</taxon>
    </lineage>
</organism>
<dbReference type="Proteomes" id="UP000007812">
    <property type="component" value="Chromosome"/>
</dbReference>
<accession>F4G2E3</accession>
<sequence length="50" mass="5910">MIVQLPGPERRIHDQKTIFLTLGLRHKSYPISIERFPHLEFSKLINPVKD</sequence>
<protein>
    <submittedName>
        <fullName evidence="1">Uncharacterized protein</fullName>
    </submittedName>
</protein>
<dbReference type="STRING" id="1006006.Mcup_0886"/>